<name>A0ABR1EA86_NECAM</name>
<protein>
    <submittedName>
        <fullName evidence="1">Uncharacterized protein</fullName>
    </submittedName>
</protein>
<sequence length="102" mass="11527">MIANLCDIRWAVDIFAALQQGVKVKIEHGGVFQAPTPDTILYDADRIYLLLAKHPAFIPLNLCLMLSERYRQCNEDGVTAGHQRSFSCYPIPIFALPLHSRE</sequence>
<dbReference type="Proteomes" id="UP001303046">
    <property type="component" value="Unassembled WGS sequence"/>
</dbReference>
<evidence type="ECO:0000313" key="1">
    <source>
        <dbReference type="EMBL" id="KAK6759195.1"/>
    </source>
</evidence>
<evidence type="ECO:0000313" key="2">
    <source>
        <dbReference type="Proteomes" id="UP001303046"/>
    </source>
</evidence>
<keyword evidence="2" id="KW-1185">Reference proteome</keyword>
<organism evidence="1 2">
    <name type="scientific">Necator americanus</name>
    <name type="common">Human hookworm</name>
    <dbReference type="NCBI Taxonomy" id="51031"/>
    <lineage>
        <taxon>Eukaryota</taxon>
        <taxon>Metazoa</taxon>
        <taxon>Ecdysozoa</taxon>
        <taxon>Nematoda</taxon>
        <taxon>Chromadorea</taxon>
        <taxon>Rhabditida</taxon>
        <taxon>Rhabditina</taxon>
        <taxon>Rhabditomorpha</taxon>
        <taxon>Strongyloidea</taxon>
        <taxon>Ancylostomatidae</taxon>
        <taxon>Bunostominae</taxon>
        <taxon>Necator</taxon>
    </lineage>
</organism>
<dbReference type="EMBL" id="JAVFWL010000006">
    <property type="protein sequence ID" value="KAK6759195.1"/>
    <property type="molecule type" value="Genomic_DNA"/>
</dbReference>
<proteinExistence type="predicted"/>
<reference evidence="1 2" key="1">
    <citation type="submission" date="2023-08" db="EMBL/GenBank/DDBJ databases">
        <title>A Necator americanus chromosomal reference genome.</title>
        <authorList>
            <person name="Ilik V."/>
            <person name="Petrzelkova K.J."/>
            <person name="Pardy F."/>
            <person name="Fuh T."/>
            <person name="Niatou-Singa F.S."/>
            <person name="Gouil Q."/>
            <person name="Baker L."/>
            <person name="Ritchie M.E."/>
            <person name="Jex A.R."/>
            <person name="Gazzola D."/>
            <person name="Li H."/>
            <person name="Toshio Fujiwara R."/>
            <person name="Zhan B."/>
            <person name="Aroian R.V."/>
            <person name="Pafco B."/>
            <person name="Schwarz E.M."/>
        </authorList>
    </citation>
    <scope>NUCLEOTIDE SEQUENCE [LARGE SCALE GENOMIC DNA]</scope>
    <source>
        <strain evidence="1 2">Aroian</strain>
        <tissue evidence="1">Whole animal</tissue>
    </source>
</reference>
<comment type="caution">
    <text evidence="1">The sequence shown here is derived from an EMBL/GenBank/DDBJ whole genome shotgun (WGS) entry which is preliminary data.</text>
</comment>
<accession>A0ABR1EA86</accession>
<gene>
    <name evidence="1" type="primary">Necator_chrX.g21213</name>
    <name evidence="1" type="ORF">RB195_021052</name>
</gene>